<evidence type="ECO:0000313" key="5">
    <source>
        <dbReference type="EMBL" id="TCI04082.1"/>
    </source>
</evidence>
<dbReference type="PANTHER" id="PTHR43085:SF15">
    <property type="entry name" value="2-DEHYDRO-3-DEOXYGLUCONOKINASE"/>
    <property type="match status" value="1"/>
</dbReference>
<keyword evidence="3 5" id="KW-0418">Kinase</keyword>
<comment type="similarity">
    <text evidence="1">Belongs to the carbohydrate kinase PfkB family.</text>
</comment>
<feature type="domain" description="Carbohydrate kinase PfkB" evidence="4">
    <location>
        <begin position="23"/>
        <end position="317"/>
    </location>
</feature>
<dbReference type="GO" id="GO:0016301">
    <property type="term" value="F:kinase activity"/>
    <property type="evidence" value="ECO:0007669"/>
    <property type="project" value="UniProtKB-KW"/>
</dbReference>
<organism evidence="5 6">
    <name type="scientific">Corallincola luteus</name>
    <dbReference type="NCBI Taxonomy" id="1775177"/>
    <lineage>
        <taxon>Bacteria</taxon>
        <taxon>Pseudomonadati</taxon>
        <taxon>Pseudomonadota</taxon>
        <taxon>Gammaproteobacteria</taxon>
        <taxon>Alteromonadales</taxon>
        <taxon>Psychromonadaceae</taxon>
        <taxon>Corallincola</taxon>
    </lineage>
</organism>
<keyword evidence="2" id="KW-0808">Transferase</keyword>
<dbReference type="EMBL" id="SJXE01000002">
    <property type="protein sequence ID" value="TCI04082.1"/>
    <property type="molecule type" value="Genomic_DNA"/>
</dbReference>
<dbReference type="PROSITE" id="PS00584">
    <property type="entry name" value="PFKB_KINASES_2"/>
    <property type="match status" value="1"/>
</dbReference>
<evidence type="ECO:0000256" key="2">
    <source>
        <dbReference type="ARBA" id="ARBA00022679"/>
    </source>
</evidence>
<name>A0ABY2AQM3_9GAMM</name>
<evidence type="ECO:0000256" key="3">
    <source>
        <dbReference type="ARBA" id="ARBA00022777"/>
    </source>
</evidence>
<dbReference type="InterPro" id="IPR002173">
    <property type="entry name" value="Carboh/pur_kinase_PfkB_CS"/>
</dbReference>
<dbReference type="InterPro" id="IPR050306">
    <property type="entry name" value="PfkB_Carbo_kinase"/>
</dbReference>
<evidence type="ECO:0000259" key="4">
    <source>
        <dbReference type="Pfam" id="PF00294"/>
    </source>
</evidence>
<reference evidence="5 6" key="1">
    <citation type="submission" date="2019-02" db="EMBL/GenBank/DDBJ databases">
        <title>Corallincola luteus sp. nov., a marine bacterium isolated from surface sediment of Bohai Sea in China.</title>
        <authorList>
            <person name="Ren Q."/>
        </authorList>
    </citation>
    <scope>NUCLEOTIDE SEQUENCE [LARGE SCALE GENOMIC DNA]</scope>
    <source>
        <strain evidence="5 6">DASS28</strain>
    </source>
</reference>
<comment type="caution">
    <text evidence="5">The sequence shown here is derived from an EMBL/GenBank/DDBJ whole genome shotgun (WGS) entry which is preliminary data.</text>
</comment>
<dbReference type="SUPFAM" id="SSF53613">
    <property type="entry name" value="Ribokinase-like"/>
    <property type="match status" value="1"/>
</dbReference>
<dbReference type="RefSeq" id="WP_131414868.1">
    <property type="nucleotide sequence ID" value="NZ_SJXE01000002.1"/>
</dbReference>
<dbReference type="InterPro" id="IPR011611">
    <property type="entry name" value="PfkB_dom"/>
</dbReference>
<evidence type="ECO:0000313" key="6">
    <source>
        <dbReference type="Proteomes" id="UP000292554"/>
    </source>
</evidence>
<sequence>MNLKIEKTRSTSLIDEFHWQDVKSVAVVGEAMLEQRAHACLEESSADHSATVYGGDAINFAIYLKRLVGDAQQVCFISALGDSDSSRELLTSWRQEGLDCSGVPLLSEQATGRYQIHLDQNGERSFRYQRAGSAASQYLSRLPSGWSEPYDAIYLTGVTLAILDDQGREQLMAELVRFVERQGRLIFDSNFRPELWRNHQHAMQWMQQAKQMACLNLLTLEDESALHGRDLVADAILPKGCEGVIKCGQAPAHVQADGLCVAVSSVLAVVQDTTAAGDSFNAGYLAARFTGAGGEAAARCGHILAASVISQFGAIIPVAMMPALKY</sequence>
<dbReference type="Gene3D" id="3.40.1190.20">
    <property type="match status" value="1"/>
</dbReference>
<dbReference type="InterPro" id="IPR029056">
    <property type="entry name" value="Ribokinase-like"/>
</dbReference>
<dbReference type="CDD" id="cd01166">
    <property type="entry name" value="KdgK"/>
    <property type="match status" value="1"/>
</dbReference>
<proteinExistence type="inferred from homology"/>
<gene>
    <name evidence="5" type="ORF">EZV61_07795</name>
</gene>
<keyword evidence="6" id="KW-1185">Reference proteome</keyword>
<accession>A0ABY2AQM3</accession>
<dbReference type="PANTHER" id="PTHR43085">
    <property type="entry name" value="HEXOKINASE FAMILY MEMBER"/>
    <property type="match status" value="1"/>
</dbReference>
<protein>
    <submittedName>
        <fullName evidence="5">Sugar kinase</fullName>
    </submittedName>
</protein>
<evidence type="ECO:0000256" key="1">
    <source>
        <dbReference type="ARBA" id="ARBA00010688"/>
    </source>
</evidence>
<dbReference type="Pfam" id="PF00294">
    <property type="entry name" value="PfkB"/>
    <property type="match status" value="1"/>
</dbReference>
<dbReference type="Proteomes" id="UP000292554">
    <property type="component" value="Unassembled WGS sequence"/>
</dbReference>